<dbReference type="Proteomes" id="UP000291343">
    <property type="component" value="Unassembled WGS sequence"/>
</dbReference>
<reference evidence="1 2" key="1">
    <citation type="journal article" date="2017" name="Gigascience">
        <title>Genome sequence of the small brown planthopper, Laodelphax striatellus.</title>
        <authorList>
            <person name="Zhu J."/>
            <person name="Jiang F."/>
            <person name="Wang X."/>
            <person name="Yang P."/>
            <person name="Bao Y."/>
            <person name="Zhao W."/>
            <person name="Wang W."/>
            <person name="Lu H."/>
            <person name="Wang Q."/>
            <person name="Cui N."/>
            <person name="Li J."/>
            <person name="Chen X."/>
            <person name="Luo L."/>
            <person name="Yu J."/>
            <person name="Kang L."/>
            <person name="Cui F."/>
        </authorList>
    </citation>
    <scope>NUCLEOTIDE SEQUENCE [LARGE SCALE GENOMIC DNA]</scope>
    <source>
        <strain evidence="1">Lst14</strain>
    </source>
</reference>
<dbReference type="InParanoid" id="A0A482X8G8"/>
<protein>
    <submittedName>
        <fullName evidence="1">Uncharacterized protein</fullName>
    </submittedName>
</protein>
<evidence type="ECO:0000313" key="1">
    <source>
        <dbReference type="EMBL" id="RZF42006.1"/>
    </source>
</evidence>
<comment type="caution">
    <text evidence="1">The sequence shown here is derived from an EMBL/GenBank/DDBJ whole genome shotgun (WGS) entry which is preliminary data.</text>
</comment>
<evidence type="ECO:0000313" key="2">
    <source>
        <dbReference type="Proteomes" id="UP000291343"/>
    </source>
</evidence>
<proteinExistence type="predicted"/>
<sequence>MQLSNNNSNNIKRSYIVPMSIIRSVFSSPSNLLKSSSSLLLDCRPILHLLVHQRPLPCPSTSATAAAAAARLSAMAAKRSSKRISRQKEVEIEFEEAGARIALAAAAAAAAVNIWCPYLFRSLLVIVIPLDILQVQPLSSCRLCNSGRLNHSHVP</sequence>
<gene>
    <name evidence="1" type="ORF">LSTR_LSTR003511</name>
</gene>
<name>A0A482X8G8_LAOST</name>
<keyword evidence="2" id="KW-1185">Reference proteome</keyword>
<dbReference type="AlphaFoldDB" id="A0A482X8G8"/>
<dbReference type="EMBL" id="QKKF02015643">
    <property type="protein sequence ID" value="RZF42006.1"/>
    <property type="molecule type" value="Genomic_DNA"/>
</dbReference>
<organism evidence="1 2">
    <name type="scientific">Laodelphax striatellus</name>
    <name type="common">Small brown planthopper</name>
    <name type="synonym">Delphax striatella</name>
    <dbReference type="NCBI Taxonomy" id="195883"/>
    <lineage>
        <taxon>Eukaryota</taxon>
        <taxon>Metazoa</taxon>
        <taxon>Ecdysozoa</taxon>
        <taxon>Arthropoda</taxon>
        <taxon>Hexapoda</taxon>
        <taxon>Insecta</taxon>
        <taxon>Pterygota</taxon>
        <taxon>Neoptera</taxon>
        <taxon>Paraneoptera</taxon>
        <taxon>Hemiptera</taxon>
        <taxon>Auchenorrhyncha</taxon>
        <taxon>Fulgoroidea</taxon>
        <taxon>Delphacidae</taxon>
        <taxon>Criomorphinae</taxon>
        <taxon>Laodelphax</taxon>
    </lineage>
</organism>
<accession>A0A482X8G8</accession>